<accession>A0ABV8MYX1</accession>
<organism evidence="1 2">
    <name type="scientific">Chitinimonas lacunae</name>
    <dbReference type="NCBI Taxonomy" id="1963018"/>
    <lineage>
        <taxon>Bacteria</taxon>
        <taxon>Pseudomonadati</taxon>
        <taxon>Pseudomonadota</taxon>
        <taxon>Betaproteobacteria</taxon>
        <taxon>Neisseriales</taxon>
        <taxon>Chitinibacteraceae</taxon>
        <taxon>Chitinimonas</taxon>
    </lineage>
</organism>
<comment type="caution">
    <text evidence="1">The sequence shown here is derived from an EMBL/GenBank/DDBJ whole genome shotgun (WGS) entry which is preliminary data.</text>
</comment>
<gene>
    <name evidence="1" type="ORF">ACFOW7_21590</name>
</gene>
<proteinExistence type="predicted"/>
<evidence type="ECO:0000313" key="2">
    <source>
        <dbReference type="Proteomes" id="UP001595791"/>
    </source>
</evidence>
<sequence>MKTAHNATSAPWENRDLYQHLDSADAYRKFIDFLLDAIVFIEDDCPPVAQRALATARDYWNNSATEAQLTQARVECIRYLQAKDEMRNPQKKEFQRVRAVLFLLYAEPRSDDIAELAQWFVMFMKNCGSSVSQLGKMFEVAFSN</sequence>
<reference evidence="2" key="1">
    <citation type="journal article" date="2019" name="Int. J. Syst. Evol. Microbiol.">
        <title>The Global Catalogue of Microorganisms (GCM) 10K type strain sequencing project: providing services to taxonomists for standard genome sequencing and annotation.</title>
        <authorList>
            <consortium name="The Broad Institute Genomics Platform"/>
            <consortium name="The Broad Institute Genome Sequencing Center for Infectious Disease"/>
            <person name="Wu L."/>
            <person name="Ma J."/>
        </authorList>
    </citation>
    <scope>NUCLEOTIDE SEQUENCE [LARGE SCALE GENOMIC DNA]</scope>
    <source>
        <strain evidence="2">LMG 29894</strain>
    </source>
</reference>
<dbReference type="Proteomes" id="UP001595791">
    <property type="component" value="Unassembled WGS sequence"/>
</dbReference>
<dbReference type="EMBL" id="JBHSBU010000003">
    <property type="protein sequence ID" value="MFC4161932.1"/>
    <property type="molecule type" value="Genomic_DNA"/>
</dbReference>
<keyword evidence="2" id="KW-1185">Reference proteome</keyword>
<protein>
    <submittedName>
        <fullName evidence="1">Uncharacterized protein</fullName>
    </submittedName>
</protein>
<name>A0ABV8MYX1_9NEIS</name>
<evidence type="ECO:0000313" key="1">
    <source>
        <dbReference type="EMBL" id="MFC4161932.1"/>
    </source>
</evidence>
<dbReference type="RefSeq" id="WP_378168611.1">
    <property type="nucleotide sequence ID" value="NZ_JBHSBU010000003.1"/>
</dbReference>